<feature type="domain" description="Mechanosensitive ion channel MscS" evidence="6">
    <location>
        <begin position="16"/>
        <end position="80"/>
    </location>
</feature>
<dbReference type="PANTHER" id="PTHR30221:SF1">
    <property type="entry name" value="SMALL-CONDUCTANCE MECHANOSENSITIVE CHANNEL"/>
    <property type="match status" value="1"/>
</dbReference>
<dbReference type="SUPFAM" id="SSF50182">
    <property type="entry name" value="Sm-like ribonucleoproteins"/>
    <property type="match status" value="1"/>
</dbReference>
<dbReference type="InterPro" id="IPR023408">
    <property type="entry name" value="MscS_beta-dom_sf"/>
</dbReference>
<dbReference type="Gene3D" id="2.30.30.60">
    <property type="match status" value="1"/>
</dbReference>
<keyword evidence="5" id="KW-0472">Membrane</keyword>
<dbReference type="STRING" id="1563681.BFP71_01485"/>
<evidence type="ECO:0000313" key="7">
    <source>
        <dbReference type="EMBL" id="OEK06376.1"/>
    </source>
</evidence>
<dbReference type="Pfam" id="PF00924">
    <property type="entry name" value="MS_channel_2nd"/>
    <property type="match status" value="1"/>
</dbReference>
<keyword evidence="8" id="KW-1185">Reference proteome</keyword>
<dbReference type="EMBL" id="MDGQ01000003">
    <property type="protein sequence ID" value="OEK06376.1"/>
    <property type="molecule type" value="Genomic_DNA"/>
</dbReference>
<evidence type="ECO:0000313" key="8">
    <source>
        <dbReference type="Proteomes" id="UP000095552"/>
    </source>
</evidence>
<keyword evidence="4" id="KW-1133">Transmembrane helix</keyword>
<dbReference type="AlphaFoldDB" id="A0A1E5T4T7"/>
<dbReference type="Gene3D" id="3.30.70.100">
    <property type="match status" value="1"/>
</dbReference>
<evidence type="ECO:0000256" key="1">
    <source>
        <dbReference type="ARBA" id="ARBA00004651"/>
    </source>
</evidence>
<name>A0A1E5T4T7_9BACT</name>
<comment type="subcellular location">
    <subcellularLocation>
        <location evidence="1">Cell membrane</location>
        <topology evidence="1">Multi-pass membrane protein</topology>
    </subcellularLocation>
</comment>
<organism evidence="7 8">
    <name type="scientific">Roseivirga misakiensis</name>
    <dbReference type="NCBI Taxonomy" id="1563681"/>
    <lineage>
        <taxon>Bacteria</taxon>
        <taxon>Pseudomonadati</taxon>
        <taxon>Bacteroidota</taxon>
        <taxon>Cytophagia</taxon>
        <taxon>Cytophagales</taxon>
        <taxon>Roseivirgaceae</taxon>
        <taxon>Roseivirga</taxon>
    </lineage>
</organism>
<dbReference type="OrthoDB" id="9809206at2"/>
<dbReference type="PANTHER" id="PTHR30221">
    <property type="entry name" value="SMALL-CONDUCTANCE MECHANOSENSITIVE CHANNEL"/>
    <property type="match status" value="1"/>
</dbReference>
<evidence type="ECO:0000256" key="5">
    <source>
        <dbReference type="ARBA" id="ARBA00023136"/>
    </source>
</evidence>
<proteinExistence type="predicted"/>
<comment type="caution">
    <text evidence="7">The sequence shown here is derived from an EMBL/GenBank/DDBJ whole genome shotgun (WGS) entry which is preliminary data.</text>
</comment>
<evidence type="ECO:0000259" key="6">
    <source>
        <dbReference type="Pfam" id="PF00924"/>
    </source>
</evidence>
<keyword evidence="3" id="KW-0812">Transmembrane</keyword>
<dbReference type="RefSeq" id="WP_069833687.1">
    <property type="nucleotide sequence ID" value="NZ_MDGQ01000003.1"/>
</dbReference>
<dbReference type="InterPro" id="IPR011066">
    <property type="entry name" value="MscS_channel_C_sf"/>
</dbReference>
<evidence type="ECO:0000256" key="2">
    <source>
        <dbReference type="ARBA" id="ARBA00022475"/>
    </source>
</evidence>
<dbReference type="InterPro" id="IPR006685">
    <property type="entry name" value="MscS_channel_2nd"/>
</dbReference>
<reference evidence="7 8" key="1">
    <citation type="submission" date="2016-08" db="EMBL/GenBank/DDBJ databases">
        <title>Draft genome of Fabibacter sp. strain SK-8.</title>
        <authorList>
            <person name="Wong S.-K."/>
            <person name="Hamasaki K."/>
            <person name="Yoshizawa S."/>
        </authorList>
    </citation>
    <scope>NUCLEOTIDE SEQUENCE [LARGE SCALE GENOMIC DNA]</scope>
    <source>
        <strain evidence="7 8">SK-8</strain>
    </source>
</reference>
<gene>
    <name evidence="7" type="ORF">BFP71_01485</name>
</gene>
<evidence type="ECO:0000256" key="3">
    <source>
        <dbReference type="ARBA" id="ARBA00022692"/>
    </source>
</evidence>
<dbReference type="GO" id="GO:0008381">
    <property type="term" value="F:mechanosensitive monoatomic ion channel activity"/>
    <property type="evidence" value="ECO:0007669"/>
    <property type="project" value="InterPro"/>
</dbReference>
<keyword evidence="2" id="KW-1003">Cell membrane</keyword>
<accession>A0A1E5T4T7</accession>
<dbReference type="Proteomes" id="UP000095552">
    <property type="component" value="Unassembled WGS sequence"/>
</dbReference>
<sequence>MTALTQRLQKRVFKPMTNLGSGVLLKVLSPFAEGDFIEIDDELGSVKKSGWTFTTIEKIGGGELKLQNAVFFKKQIKNLTDKNITCLELTIGIGYESNMKKAKEEILSFFAQHEQLLDLPKPKIHVSKINADFVELTIKPWCAQVDFLSLDLTLQSDLMQHLVSKNFVVETQESTYKNTKMLA</sequence>
<dbReference type="InterPro" id="IPR045275">
    <property type="entry name" value="MscS_archaea/bacteria_type"/>
</dbReference>
<dbReference type="SUPFAM" id="SSF82689">
    <property type="entry name" value="Mechanosensitive channel protein MscS (YggB), C-terminal domain"/>
    <property type="match status" value="1"/>
</dbReference>
<dbReference type="GO" id="GO:0005886">
    <property type="term" value="C:plasma membrane"/>
    <property type="evidence" value="ECO:0007669"/>
    <property type="project" value="UniProtKB-SubCell"/>
</dbReference>
<protein>
    <recommendedName>
        <fullName evidence="6">Mechanosensitive ion channel MscS domain-containing protein</fullName>
    </recommendedName>
</protein>
<dbReference type="InterPro" id="IPR010920">
    <property type="entry name" value="LSM_dom_sf"/>
</dbReference>
<evidence type="ECO:0000256" key="4">
    <source>
        <dbReference type="ARBA" id="ARBA00022989"/>
    </source>
</evidence>